<evidence type="ECO:0000313" key="4">
    <source>
        <dbReference type="Proteomes" id="UP001287286"/>
    </source>
</evidence>
<keyword evidence="1" id="KW-0175">Coiled coil</keyword>
<reference evidence="3 4" key="1">
    <citation type="journal article" date="2024" name="Microbiol. Resour. Announc.">
        <title>Genome annotations for the ascomycete fungi Trichoderma harzianum, Trichoderma aggressivum, and Purpureocillium lilacinum.</title>
        <authorList>
            <person name="Beijen E.P.W."/>
            <person name="Ohm R.A."/>
        </authorList>
    </citation>
    <scope>NUCLEOTIDE SEQUENCE [LARGE SCALE GENOMIC DNA]</scope>
    <source>
        <strain evidence="3 4">CBS 150709</strain>
    </source>
</reference>
<gene>
    <name evidence="3" type="ORF">Purlil1_13901</name>
</gene>
<proteinExistence type="predicted"/>
<organism evidence="3 4">
    <name type="scientific">Purpureocillium lilacinum</name>
    <name type="common">Paecilomyces lilacinus</name>
    <dbReference type="NCBI Taxonomy" id="33203"/>
    <lineage>
        <taxon>Eukaryota</taxon>
        <taxon>Fungi</taxon>
        <taxon>Dikarya</taxon>
        <taxon>Ascomycota</taxon>
        <taxon>Pezizomycotina</taxon>
        <taxon>Sordariomycetes</taxon>
        <taxon>Hypocreomycetidae</taxon>
        <taxon>Hypocreales</taxon>
        <taxon>Ophiocordycipitaceae</taxon>
        <taxon>Purpureocillium</taxon>
    </lineage>
</organism>
<feature type="coiled-coil region" evidence="1">
    <location>
        <begin position="308"/>
        <end position="335"/>
    </location>
</feature>
<dbReference type="EMBL" id="JAWRVI010000351">
    <property type="protein sequence ID" value="KAK4067214.1"/>
    <property type="molecule type" value="Genomic_DNA"/>
</dbReference>
<accession>A0ABR0BCT0</accession>
<feature type="region of interest" description="Disordered" evidence="2">
    <location>
        <begin position="1"/>
        <end position="29"/>
    </location>
</feature>
<dbReference type="Proteomes" id="UP001287286">
    <property type="component" value="Unassembled WGS sequence"/>
</dbReference>
<protein>
    <submittedName>
        <fullName evidence="3">Uncharacterized protein</fullName>
    </submittedName>
</protein>
<feature type="compositionally biased region" description="Polar residues" evidence="2">
    <location>
        <begin position="462"/>
        <end position="472"/>
    </location>
</feature>
<name>A0ABR0BCT0_PURLI</name>
<feature type="region of interest" description="Disordered" evidence="2">
    <location>
        <begin position="380"/>
        <end position="472"/>
    </location>
</feature>
<sequence length="472" mass="55154">MFTAPLQDIESRANATPMDDEPHDSGDDATIAYDEEDERADRIINEAEAYRDLLKDSGRPVYPISHLERVSRKPEEHCEMLQPFWGYPRDPRCPWLVFKRQLRRWRDFRKWQIDNRGLEDDDGGFPAYTAKMKTLYARDGYTEGLAKIETDPTYLNSGWENDRRVRRWQRHHQREKGCNGFLGYVDAVKRRLARHGFTRPFQLLEDPQRQDALTTWIEYLVFEYWWLDRHQDSVNRLEPDHNERWQQMVDLKVLKPHETKDFIRTTPSSMERGRERDQAWTMKVAAEAEAKRLRLRTPADLERICMSKEEHVRVLQAAKEKAAVAQERYESTKRRVDIITLFIRATFDYQDAKKNAACHTALVQWVADQIPLIEAELRRSPTPDSRLGQTSKKRSLAQCDASETHQKRRKLDPGTLLQSKGYRSHIDPAAANPGRTNTRCLGPTRDTPTPLRRSARIAERTSCAQSSLASSH</sequence>
<comment type="caution">
    <text evidence="3">The sequence shown here is derived from an EMBL/GenBank/DDBJ whole genome shotgun (WGS) entry which is preliminary data.</text>
</comment>
<evidence type="ECO:0000313" key="3">
    <source>
        <dbReference type="EMBL" id="KAK4067214.1"/>
    </source>
</evidence>
<evidence type="ECO:0000256" key="2">
    <source>
        <dbReference type="SAM" id="MobiDB-lite"/>
    </source>
</evidence>
<keyword evidence="4" id="KW-1185">Reference proteome</keyword>
<evidence type="ECO:0000256" key="1">
    <source>
        <dbReference type="SAM" id="Coils"/>
    </source>
</evidence>